<evidence type="ECO:0008006" key="3">
    <source>
        <dbReference type="Google" id="ProtNLM"/>
    </source>
</evidence>
<dbReference type="AlphaFoldDB" id="A0AAU7KWA0"/>
<protein>
    <recommendedName>
        <fullName evidence="3">TRAP transporter large permease subunit</fullName>
    </recommendedName>
</protein>
<accession>A0AAU7KWA0</accession>
<dbReference type="EMBL" id="CP098828">
    <property type="protein sequence ID" value="XBO75749.1"/>
    <property type="molecule type" value="Genomic_DNA"/>
</dbReference>
<organism evidence="2">
    <name type="scientific">Halomonas sp. H10-59</name>
    <dbReference type="NCBI Taxonomy" id="2950874"/>
    <lineage>
        <taxon>Bacteria</taxon>
        <taxon>Pseudomonadati</taxon>
        <taxon>Pseudomonadota</taxon>
        <taxon>Gammaproteobacteria</taxon>
        <taxon>Oceanospirillales</taxon>
        <taxon>Halomonadaceae</taxon>
        <taxon>Halomonas</taxon>
    </lineage>
</organism>
<reference evidence="2" key="1">
    <citation type="submission" date="2022-06" db="EMBL/GenBank/DDBJ databases">
        <title>A novel DMS-producing enzyme.</title>
        <authorList>
            <person name="Zhang Y."/>
        </authorList>
    </citation>
    <scope>NUCLEOTIDE SEQUENCE</scope>
    <source>
        <strain evidence="2">H10-59</strain>
    </source>
</reference>
<gene>
    <name evidence="2" type="ORF">NFG57_02905</name>
</gene>
<proteinExistence type="predicted"/>
<dbReference type="RefSeq" id="WP_348815318.1">
    <property type="nucleotide sequence ID" value="NZ_CP098828.1"/>
</dbReference>
<name>A0AAU7KWA0_9GAMM</name>
<feature type="transmembrane region" description="Helical" evidence="1">
    <location>
        <begin position="32"/>
        <end position="53"/>
    </location>
</feature>
<keyword evidence="1" id="KW-0812">Transmembrane</keyword>
<evidence type="ECO:0000256" key="1">
    <source>
        <dbReference type="SAM" id="Phobius"/>
    </source>
</evidence>
<keyword evidence="1" id="KW-1133">Transmembrane helix</keyword>
<evidence type="ECO:0000313" key="2">
    <source>
        <dbReference type="EMBL" id="XBO75749.1"/>
    </source>
</evidence>
<keyword evidence="1" id="KW-0472">Membrane</keyword>
<sequence length="56" mass="6169">MLRGDYTPIGLCLYVVRDCVEGIRISQVVRGALPFIALYVVSIVILCAFPELVTGR</sequence>